<protein>
    <recommendedName>
        <fullName evidence="3">Very short patch repair endonuclease</fullName>
    </recommendedName>
</protein>
<dbReference type="AlphaFoldDB" id="A0AB36JZW9"/>
<sequence length="59" mass="7273">MPKTRMEYWRQKLERTVQRDKEKNRELAVDGWHVFTAWECESKEAPGKIVEQIHKFLRE</sequence>
<evidence type="ECO:0000313" key="1">
    <source>
        <dbReference type="EMBL" id="OOE40044.1"/>
    </source>
</evidence>
<reference evidence="1 2" key="1">
    <citation type="journal article" date="2017" name="Genome Announc.">
        <title>Draft Genome Sequences of Salinivibrio proteolyticus, Salinivibrio sharmensis, Salinivibrio siamensis, Salinivibrio costicola subsp. alcaliphilus, Salinivibrio costicola subsp. vallismortis, and 29 New Isolates Belonging to the Genus Salinivibrio.</title>
        <authorList>
            <person name="Lopez-Hermoso C."/>
            <person name="de la Haba R.R."/>
            <person name="Sanchez-Porro C."/>
            <person name="Bayliss S.C."/>
            <person name="Feil E.J."/>
            <person name="Ventosa A."/>
        </authorList>
    </citation>
    <scope>NUCLEOTIDE SEQUENCE [LARGE SCALE GENOMIC DNA]</scope>
    <source>
        <strain evidence="1 2">AL184</strain>
    </source>
</reference>
<comment type="caution">
    <text evidence="1">The sequence shown here is derived from an EMBL/GenBank/DDBJ whole genome shotgun (WGS) entry which is preliminary data.</text>
</comment>
<evidence type="ECO:0008006" key="3">
    <source>
        <dbReference type="Google" id="ProtNLM"/>
    </source>
</evidence>
<dbReference type="EMBL" id="MUEK01000005">
    <property type="protein sequence ID" value="OOE40044.1"/>
    <property type="molecule type" value="Genomic_DNA"/>
</dbReference>
<dbReference type="Gene3D" id="3.40.960.10">
    <property type="entry name" value="VSR Endonuclease"/>
    <property type="match status" value="1"/>
</dbReference>
<organism evidence="1 2">
    <name type="scientific">Salinivibrio kushneri</name>
    <dbReference type="NCBI Taxonomy" id="1908198"/>
    <lineage>
        <taxon>Bacteria</taxon>
        <taxon>Pseudomonadati</taxon>
        <taxon>Pseudomonadota</taxon>
        <taxon>Gammaproteobacteria</taxon>
        <taxon>Vibrionales</taxon>
        <taxon>Vibrionaceae</taxon>
        <taxon>Salinivibrio</taxon>
    </lineage>
</organism>
<dbReference type="SUPFAM" id="SSF52980">
    <property type="entry name" value="Restriction endonuclease-like"/>
    <property type="match status" value="1"/>
</dbReference>
<evidence type="ECO:0000313" key="2">
    <source>
        <dbReference type="Proteomes" id="UP000189021"/>
    </source>
</evidence>
<keyword evidence="2" id="KW-1185">Reference proteome</keyword>
<dbReference type="Proteomes" id="UP000189021">
    <property type="component" value="Unassembled WGS sequence"/>
</dbReference>
<name>A0AB36JZW9_9GAMM</name>
<accession>A0AB36JZW9</accession>
<proteinExistence type="predicted"/>
<dbReference type="InterPro" id="IPR011335">
    <property type="entry name" value="Restrct_endonuc-II-like"/>
</dbReference>
<dbReference type="REBASE" id="205855">
    <property type="entry name" value="V.ScoAL184ORF6910P"/>
</dbReference>
<gene>
    <name evidence="1" type="ORF">BZG00_06915</name>
</gene>